<evidence type="ECO:0000313" key="2">
    <source>
        <dbReference type="Proteomes" id="UP001204772"/>
    </source>
</evidence>
<sequence>MRQQMNSTLQRYIFIGLILCLLFSGCFKREPEPDPYPKITRIWADPSESSITLQWKYDYSSTPNEPSTIPLVEPEHIEIYFGESPTELSLYKTLEKTDSLLQFTGLVTGKPYYFSVRLIVNNAFRSSASGVMAIPSKFNPLKRIHLPKDISTFNKNYLIYIAYFPDTTKLLVSYWDAGTYFHNLKTNRWVKLTERTGYPAWDRSNKKVAIGRNYGDFKSTPAFIDIFDYSKWQDSIALMKSIQLPSSWLAGYIWSRDEKSILLNIPIPSPSPIHQLFISNDSLVVLGAPTRYNKHSFVWLDDNRLLLGGFTSLNGGVYNYRSDVVAATSSSTEPITYNLPKGIYESLPEHSQLHEMGFLTPVNQESSKIAYIDKVSGYASVWLYDMVARKARPLTKRLSNSPIVVHGLQWNEYYKTLNLYYSDYSADAVVNAYTIPF</sequence>
<accession>A0ABT1FX91</accession>
<reference evidence="1 2" key="1">
    <citation type="submission" date="2022-06" db="EMBL/GenBank/DDBJ databases">
        <title>Runella sp. S5 genome sequencing.</title>
        <authorList>
            <person name="Park S."/>
        </authorList>
    </citation>
    <scope>NUCLEOTIDE SEQUENCE [LARGE SCALE GENOMIC DNA]</scope>
    <source>
        <strain evidence="1 2">S5</strain>
    </source>
</reference>
<dbReference type="Proteomes" id="UP001204772">
    <property type="component" value="Unassembled WGS sequence"/>
</dbReference>
<protein>
    <recommendedName>
        <fullName evidence="3">Fibronectin type-III domain-containing protein</fullName>
    </recommendedName>
</protein>
<gene>
    <name evidence="1" type="ORF">NCI00_28340</name>
</gene>
<dbReference type="SUPFAM" id="SSF82171">
    <property type="entry name" value="DPP6 N-terminal domain-like"/>
    <property type="match status" value="1"/>
</dbReference>
<proteinExistence type="predicted"/>
<organism evidence="1 2">
    <name type="scientific">Runella salmonicolor</name>
    <dbReference type="NCBI Taxonomy" id="2950278"/>
    <lineage>
        <taxon>Bacteria</taxon>
        <taxon>Pseudomonadati</taxon>
        <taxon>Bacteroidota</taxon>
        <taxon>Cytophagia</taxon>
        <taxon>Cytophagales</taxon>
        <taxon>Spirosomataceae</taxon>
        <taxon>Runella</taxon>
    </lineage>
</organism>
<comment type="caution">
    <text evidence="1">The sequence shown here is derived from an EMBL/GenBank/DDBJ whole genome shotgun (WGS) entry which is preliminary data.</text>
</comment>
<keyword evidence="2" id="KW-1185">Reference proteome</keyword>
<name>A0ABT1FX91_9BACT</name>
<evidence type="ECO:0000313" key="1">
    <source>
        <dbReference type="EMBL" id="MCP1386385.1"/>
    </source>
</evidence>
<dbReference type="EMBL" id="JAMZEL010000023">
    <property type="protein sequence ID" value="MCP1386385.1"/>
    <property type="molecule type" value="Genomic_DNA"/>
</dbReference>
<dbReference type="PROSITE" id="PS51257">
    <property type="entry name" value="PROKAR_LIPOPROTEIN"/>
    <property type="match status" value="1"/>
</dbReference>
<evidence type="ECO:0008006" key="3">
    <source>
        <dbReference type="Google" id="ProtNLM"/>
    </source>
</evidence>